<dbReference type="EMBL" id="LXEY01000011">
    <property type="protein sequence ID" value="OAV62512.1"/>
    <property type="molecule type" value="Genomic_DNA"/>
</dbReference>
<evidence type="ECO:0000256" key="2">
    <source>
        <dbReference type="ARBA" id="ARBA00022475"/>
    </source>
</evidence>
<keyword evidence="4 6" id="KW-1133">Transmembrane helix</keyword>
<feature type="transmembrane region" description="Helical" evidence="6">
    <location>
        <begin position="238"/>
        <end position="259"/>
    </location>
</feature>
<feature type="transmembrane region" description="Helical" evidence="6">
    <location>
        <begin position="279"/>
        <end position="301"/>
    </location>
</feature>
<dbReference type="InterPro" id="IPR003841">
    <property type="entry name" value="Na/Pi_transpt"/>
</dbReference>
<evidence type="ECO:0000256" key="4">
    <source>
        <dbReference type="ARBA" id="ARBA00022989"/>
    </source>
</evidence>
<protein>
    <submittedName>
        <fullName evidence="7">Sodium:phosphate symporter</fullName>
    </submittedName>
</protein>
<dbReference type="PANTHER" id="PTHR10010">
    <property type="entry name" value="SOLUTE CARRIER FAMILY 34 SODIUM PHOSPHATE , MEMBER 2-RELATED"/>
    <property type="match status" value="1"/>
</dbReference>
<evidence type="ECO:0000313" key="7">
    <source>
        <dbReference type="EMBL" id="OAV62512.1"/>
    </source>
</evidence>
<dbReference type="PANTHER" id="PTHR10010:SF46">
    <property type="entry name" value="SODIUM-DEPENDENT PHOSPHATE TRANSPORT PROTEIN 2B"/>
    <property type="match status" value="1"/>
</dbReference>
<reference evidence="7 8" key="1">
    <citation type="submission" date="2016-04" db="EMBL/GenBank/DDBJ databases">
        <title>First whole genome shotgun sequence of the bacterium Enteractinococcus sp. strain UASWS1574.</title>
        <authorList>
            <person name="Crovadore J."/>
            <person name="Chablais R."/>
            <person name="Lefort F."/>
        </authorList>
    </citation>
    <scope>NUCLEOTIDE SEQUENCE [LARGE SCALE GENOMIC DNA]</scope>
    <source>
        <strain evidence="7 8">UASWS1574</strain>
    </source>
</reference>
<evidence type="ECO:0000256" key="3">
    <source>
        <dbReference type="ARBA" id="ARBA00022692"/>
    </source>
</evidence>
<dbReference type="GO" id="GO:0005436">
    <property type="term" value="F:sodium:phosphate symporter activity"/>
    <property type="evidence" value="ECO:0007669"/>
    <property type="project" value="InterPro"/>
</dbReference>
<comment type="caution">
    <text evidence="7">The sequence shown here is derived from an EMBL/GenBank/DDBJ whole genome shotgun (WGS) entry which is preliminary data.</text>
</comment>
<feature type="transmembrane region" description="Helical" evidence="6">
    <location>
        <begin position="395"/>
        <end position="418"/>
    </location>
</feature>
<proteinExistence type="predicted"/>
<keyword evidence="3 6" id="KW-0812">Transmembrane</keyword>
<keyword evidence="8" id="KW-1185">Reference proteome</keyword>
<feature type="transmembrane region" description="Helical" evidence="6">
    <location>
        <begin position="50"/>
        <end position="71"/>
    </location>
</feature>
<sequence>MSLDNSTERKILHAPLHDAPLVEEDTTSIKRPGLMDQLPFTGRTRKVVEWFSVVFAVYILITAVSIIGSGFGTATGGSAEEVFAFAQNPVIGLVIGIFATVLTQSSSTTTSIVVGMVAGGLPLETAIPILMGANVGTTMTSTLVSLGAAGDRNQFRRAFTAASVHDMYNLLSVAIFFPLEWAFGILDRVSTWFAGATTGSDGGIIATIFTAMGSAVTAVTDPGADLVEAGLLAIMPPVWAGIAMIVLGVAGILLVIKFISSMLKVLLVGNVEKMFHNAIGRGPISGIISGLIITVMVQSSSTTTSLAVPLAASGKFSIWQIYPFTVGANVGTTMTAMIAAFGFSGSAATAAMTAAAVHLFYNIFSAVVIFSLPFLRPIPVIGATWLGNLGAKNKLYVVAWLAGLFVVLPGIIIGLSALI</sequence>
<comment type="subcellular location">
    <subcellularLocation>
        <location evidence="1">Cell membrane</location>
        <topology evidence="1">Multi-pass membrane protein</topology>
    </subcellularLocation>
</comment>
<dbReference type="Proteomes" id="UP000078292">
    <property type="component" value="Unassembled WGS sequence"/>
</dbReference>
<feature type="transmembrane region" description="Helical" evidence="6">
    <location>
        <begin position="355"/>
        <end position="375"/>
    </location>
</feature>
<dbReference type="AlphaFoldDB" id="A0A1B7M1P1"/>
<keyword evidence="5 6" id="KW-0472">Membrane</keyword>
<dbReference type="RefSeq" id="WP_043056985.1">
    <property type="nucleotide sequence ID" value="NZ_LXEY01000011.1"/>
</dbReference>
<evidence type="ECO:0000256" key="5">
    <source>
        <dbReference type="ARBA" id="ARBA00023136"/>
    </source>
</evidence>
<dbReference type="Pfam" id="PF02690">
    <property type="entry name" value="Na_Pi_cotrans"/>
    <property type="match status" value="2"/>
</dbReference>
<organism evidence="7 8">
    <name type="scientific">Enteractinococcus helveticum</name>
    <dbReference type="NCBI Taxonomy" id="1837282"/>
    <lineage>
        <taxon>Bacteria</taxon>
        <taxon>Bacillati</taxon>
        <taxon>Actinomycetota</taxon>
        <taxon>Actinomycetes</taxon>
        <taxon>Micrococcales</taxon>
        <taxon>Micrococcaceae</taxon>
    </lineage>
</organism>
<evidence type="ECO:0000256" key="1">
    <source>
        <dbReference type="ARBA" id="ARBA00004651"/>
    </source>
</evidence>
<dbReference type="OrthoDB" id="9763003at2"/>
<dbReference type="GO" id="GO:0005886">
    <property type="term" value="C:plasma membrane"/>
    <property type="evidence" value="ECO:0007669"/>
    <property type="project" value="UniProtKB-SubCell"/>
</dbReference>
<dbReference type="STRING" id="1837282.A6F49_06090"/>
<evidence type="ECO:0000313" key="8">
    <source>
        <dbReference type="Proteomes" id="UP000078292"/>
    </source>
</evidence>
<dbReference type="GO" id="GO:0044341">
    <property type="term" value="P:sodium-dependent phosphate transport"/>
    <property type="evidence" value="ECO:0007669"/>
    <property type="project" value="InterPro"/>
</dbReference>
<feature type="transmembrane region" description="Helical" evidence="6">
    <location>
        <begin position="321"/>
        <end position="343"/>
    </location>
</feature>
<keyword evidence="2" id="KW-1003">Cell membrane</keyword>
<accession>A0A1B7M1P1</accession>
<feature type="transmembrane region" description="Helical" evidence="6">
    <location>
        <begin position="167"/>
        <end position="186"/>
    </location>
</feature>
<evidence type="ECO:0000256" key="6">
    <source>
        <dbReference type="SAM" id="Phobius"/>
    </source>
</evidence>
<gene>
    <name evidence="7" type="ORF">A6F49_06090</name>
</gene>
<name>A0A1B7M1P1_9MICC</name>
<feature type="transmembrane region" description="Helical" evidence="6">
    <location>
        <begin position="83"/>
        <end position="105"/>
    </location>
</feature>